<dbReference type="PANTHER" id="PTHR33227:SF48">
    <property type="entry name" value="STIGMA-SPECIFIC STIG1-LIKE PROTEIN 4"/>
    <property type="match status" value="1"/>
</dbReference>
<reference evidence="4" key="1">
    <citation type="submission" date="2024-02" db="EMBL/GenBank/DDBJ databases">
        <authorList>
            <consortium name="ELIXIR-Norway"/>
            <consortium name="Elixir Norway"/>
        </authorList>
    </citation>
    <scope>NUCLEOTIDE SEQUENCE</scope>
</reference>
<dbReference type="PANTHER" id="PTHR33227">
    <property type="entry name" value="STIGMA-SPECIFIC STIG1-LIKE PROTEIN 3"/>
    <property type="match status" value="1"/>
</dbReference>
<dbReference type="Proteomes" id="UP001497444">
    <property type="component" value="Chromosome 13"/>
</dbReference>
<keyword evidence="5" id="KW-1185">Reference proteome</keyword>
<evidence type="ECO:0000313" key="4">
    <source>
        <dbReference type="EMBL" id="CAK9260379.1"/>
    </source>
</evidence>
<evidence type="ECO:0000256" key="3">
    <source>
        <dbReference type="SAM" id="SignalP"/>
    </source>
</evidence>
<evidence type="ECO:0000313" key="5">
    <source>
        <dbReference type="Proteomes" id="UP001497444"/>
    </source>
</evidence>
<protein>
    <submittedName>
        <fullName evidence="4">Uncharacterized protein</fullName>
    </submittedName>
</protein>
<proteinExistence type="inferred from homology"/>
<evidence type="ECO:0000256" key="1">
    <source>
        <dbReference type="ARBA" id="ARBA00006010"/>
    </source>
</evidence>
<dbReference type="InterPro" id="IPR006969">
    <property type="entry name" value="Stig-like"/>
</dbReference>
<accession>A0ABP0W0T3</accession>
<feature type="chain" id="PRO_5046177544" evidence="3">
    <location>
        <begin position="29"/>
        <end position="148"/>
    </location>
</feature>
<organism evidence="4 5">
    <name type="scientific">Sphagnum jensenii</name>
    <dbReference type="NCBI Taxonomy" id="128206"/>
    <lineage>
        <taxon>Eukaryota</taxon>
        <taxon>Viridiplantae</taxon>
        <taxon>Streptophyta</taxon>
        <taxon>Embryophyta</taxon>
        <taxon>Bryophyta</taxon>
        <taxon>Sphagnophytina</taxon>
        <taxon>Sphagnopsida</taxon>
        <taxon>Sphagnales</taxon>
        <taxon>Sphagnaceae</taxon>
        <taxon>Sphagnum</taxon>
    </lineage>
</organism>
<keyword evidence="2 3" id="KW-0732">Signal</keyword>
<name>A0ABP0W0T3_9BRYO</name>
<dbReference type="Pfam" id="PF04885">
    <property type="entry name" value="Stig1"/>
    <property type="match status" value="1"/>
</dbReference>
<comment type="similarity">
    <text evidence="1">Belongs to the STIG1 family.</text>
</comment>
<dbReference type="EMBL" id="OZ020108">
    <property type="protein sequence ID" value="CAK9260379.1"/>
    <property type="molecule type" value="Genomic_DNA"/>
</dbReference>
<evidence type="ECO:0000256" key="2">
    <source>
        <dbReference type="ARBA" id="ARBA00022729"/>
    </source>
</evidence>
<gene>
    <name evidence="4" type="ORF">CSSPJE1EN1_LOCUS5857</name>
</gene>
<feature type="signal peptide" evidence="3">
    <location>
        <begin position="1"/>
        <end position="28"/>
    </location>
</feature>
<sequence>MSSFKLSPVVITTVFVFVALMSMQLIAASSVEGVAHTDENHPKLTKSRFLVSNSMEGGSRRKLLGSCGLFGSCSTGQTCCTLIFGLGTCQSLSTDSLNCGACGHQCPLSALECCSGKCVNTLSDSKNCGGCGRVCDGSCFLGICNYGR</sequence>